<keyword evidence="3" id="KW-1185">Reference proteome</keyword>
<name>A0A4C1ZX41_EUMVA</name>
<accession>A0A4C1ZX41</accession>
<protein>
    <submittedName>
        <fullName evidence="2">Uncharacterized protein</fullName>
    </submittedName>
</protein>
<dbReference type="OrthoDB" id="410155at2759"/>
<feature type="compositionally biased region" description="Basic and acidic residues" evidence="1">
    <location>
        <begin position="9"/>
        <end position="22"/>
    </location>
</feature>
<reference evidence="2 3" key="1">
    <citation type="journal article" date="2019" name="Commun. Biol.">
        <title>The bagworm genome reveals a unique fibroin gene that provides high tensile strength.</title>
        <authorList>
            <person name="Kono N."/>
            <person name="Nakamura H."/>
            <person name="Ohtoshi R."/>
            <person name="Tomita M."/>
            <person name="Numata K."/>
            <person name="Arakawa K."/>
        </authorList>
    </citation>
    <scope>NUCLEOTIDE SEQUENCE [LARGE SCALE GENOMIC DNA]</scope>
</reference>
<gene>
    <name evidence="2" type="ORF">EVAR_44111_1</name>
</gene>
<evidence type="ECO:0000313" key="2">
    <source>
        <dbReference type="EMBL" id="GBP93401.1"/>
    </source>
</evidence>
<comment type="caution">
    <text evidence="2">The sequence shown here is derived from an EMBL/GenBank/DDBJ whole genome shotgun (WGS) entry which is preliminary data.</text>
</comment>
<sequence length="284" mass="32716">MSKYPTCENRSHARELQRKVKARKQEVRNDNWSDLMVNITLSHQAYWELAKALKIEGYVPTPALRKSDNSIAVDNQEKGECLANSIEQQCSDYPPQRLRTHTHTHTHTHIHRVEEEVHHRVSLLPEDDLEPIRLDEIRKQIKALKVRKIPSIDDIREYTHVIETNQSWSTSRYHALPIDVVYDASKRFFDIASSHLFRPYHASHPRRIVSVEDHGISYQIHPTISPLSLHCKLHVIFYAEVPASKAPIGQSRADGISMPVWPLPDEGVEVKAFDMTVLSCSEGF</sequence>
<organism evidence="2 3">
    <name type="scientific">Eumeta variegata</name>
    <name type="common">Bagworm moth</name>
    <name type="synonym">Eumeta japonica</name>
    <dbReference type="NCBI Taxonomy" id="151549"/>
    <lineage>
        <taxon>Eukaryota</taxon>
        <taxon>Metazoa</taxon>
        <taxon>Ecdysozoa</taxon>
        <taxon>Arthropoda</taxon>
        <taxon>Hexapoda</taxon>
        <taxon>Insecta</taxon>
        <taxon>Pterygota</taxon>
        <taxon>Neoptera</taxon>
        <taxon>Endopterygota</taxon>
        <taxon>Lepidoptera</taxon>
        <taxon>Glossata</taxon>
        <taxon>Ditrysia</taxon>
        <taxon>Tineoidea</taxon>
        <taxon>Psychidae</taxon>
        <taxon>Oiketicinae</taxon>
        <taxon>Eumeta</taxon>
    </lineage>
</organism>
<feature type="region of interest" description="Disordered" evidence="1">
    <location>
        <begin position="1"/>
        <end position="22"/>
    </location>
</feature>
<evidence type="ECO:0000256" key="1">
    <source>
        <dbReference type="SAM" id="MobiDB-lite"/>
    </source>
</evidence>
<dbReference type="AlphaFoldDB" id="A0A4C1ZX41"/>
<dbReference type="Proteomes" id="UP000299102">
    <property type="component" value="Unassembled WGS sequence"/>
</dbReference>
<proteinExistence type="predicted"/>
<evidence type="ECO:0000313" key="3">
    <source>
        <dbReference type="Proteomes" id="UP000299102"/>
    </source>
</evidence>
<dbReference type="EMBL" id="BGZK01002372">
    <property type="protein sequence ID" value="GBP93401.1"/>
    <property type="molecule type" value="Genomic_DNA"/>
</dbReference>